<dbReference type="Proteomes" id="UP000179266">
    <property type="component" value="Unassembled WGS sequence"/>
</dbReference>
<keyword evidence="2" id="KW-1133">Transmembrane helix</keyword>
<keyword evidence="2" id="KW-0472">Membrane</keyword>
<protein>
    <recommendedName>
        <fullName evidence="5">Magnesium transporter MgtE intracellular domain-containing protein</fullName>
    </recommendedName>
</protein>
<organism evidence="3 4">
    <name type="scientific">Candidatus Schekmanbacteria bacterium RBG_13_48_7</name>
    <dbReference type="NCBI Taxonomy" id="1817878"/>
    <lineage>
        <taxon>Bacteria</taxon>
        <taxon>Candidatus Schekmaniibacteriota</taxon>
    </lineage>
</organism>
<comment type="caution">
    <text evidence="3">The sequence shown here is derived from an EMBL/GenBank/DDBJ whole genome shotgun (WGS) entry which is preliminary data.</text>
</comment>
<sequence>MVNMKITFGYIKKYSQTSAILFLLMTVIIVGLSIHKFAFSAQEQNLETQDINTGYEDIDNSAKPVDKENLSIDVLVELMKSLKLREEKIKTREENLLVREERLNVIEDGLSEEMKKLAQLRTDVESLLKNLKEKEIAAQKNLVKLYSAMKPDNAANALKELWIKDRLLVVVILNMMRGREAGKVLDSIALADPVITAEITQEMKIWNKK</sequence>
<feature type="transmembrane region" description="Helical" evidence="2">
    <location>
        <begin position="20"/>
        <end position="39"/>
    </location>
</feature>
<keyword evidence="1" id="KW-0175">Coiled coil</keyword>
<dbReference type="AlphaFoldDB" id="A0A1F7RUH1"/>
<feature type="coiled-coil region" evidence="1">
    <location>
        <begin position="110"/>
        <end position="137"/>
    </location>
</feature>
<evidence type="ECO:0000313" key="3">
    <source>
        <dbReference type="EMBL" id="OGL44684.1"/>
    </source>
</evidence>
<reference evidence="3 4" key="1">
    <citation type="journal article" date="2016" name="Nat. Commun.">
        <title>Thousands of microbial genomes shed light on interconnected biogeochemical processes in an aquifer system.</title>
        <authorList>
            <person name="Anantharaman K."/>
            <person name="Brown C.T."/>
            <person name="Hug L.A."/>
            <person name="Sharon I."/>
            <person name="Castelle C.J."/>
            <person name="Probst A.J."/>
            <person name="Thomas B.C."/>
            <person name="Singh A."/>
            <person name="Wilkins M.J."/>
            <person name="Karaoz U."/>
            <person name="Brodie E.L."/>
            <person name="Williams K.H."/>
            <person name="Hubbard S.S."/>
            <person name="Banfield J.F."/>
        </authorList>
    </citation>
    <scope>NUCLEOTIDE SEQUENCE [LARGE SCALE GENOMIC DNA]</scope>
</reference>
<evidence type="ECO:0000313" key="4">
    <source>
        <dbReference type="Proteomes" id="UP000179266"/>
    </source>
</evidence>
<accession>A0A1F7RUH1</accession>
<evidence type="ECO:0000256" key="2">
    <source>
        <dbReference type="SAM" id="Phobius"/>
    </source>
</evidence>
<evidence type="ECO:0000256" key="1">
    <source>
        <dbReference type="SAM" id="Coils"/>
    </source>
</evidence>
<evidence type="ECO:0008006" key="5">
    <source>
        <dbReference type="Google" id="ProtNLM"/>
    </source>
</evidence>
<gene>
    <name evidence="3" type="ORF">A2161_16185</name>
</gene>
<dbReference type="EMBL" id="MGDD01000212">
    <property type="protein sequence ID" value="OGL44684.1"/>
    <property type="molecule type" value="Genomic_DNA"/>
</dbReference>
<keyword evidence="2" id="KW-0812">Transmembrane</keyword>
<proteinExistence type="predicted"/>
<name>A0A1F7RUH1_9BACT</name>